<dbReference type="InterPro" id="IPR036097">
    <property type="entry name" value="HisK_dim/P_sf"/>
</dbReference>
<dbReference type="Pfam" id="PF13188">
    <property type="entry name" value="PAS_8"/>
    <property type="match status" value="1"/>
</dbReference>
<name>A0A2N5ZK61_MUIH1</name>
<evidence type="ECO:0000256" key="9">
    <source>
        <dbReference type="ARBA" id="ARBA00022777"/>
    </source>
</evidence>
<dbReference type="CDD" id="cd00082">
    <property type="entry name" value="HisKA"/>
    <property type="match status" value="1"/>
</dbReference>
<keyword evidence="12" id="KW-0902">Two-component regulatory system</keyword>
<evidence type="ECO:0000256" key="12">
    <source>
        <dbReference type="ARBA" id="ARBA00023012"/>
    </source>
</evidence>
<proteinExistence type="predicted"/>
<feature type="transmembrane region" description="Helical" evidence="15">
    <location>
        <begin position="486"/>
        <end position="508"/>
    </location>
</feature>
<evidence type="ECO:0000256" key="2">
    <source>
        <dbReference type="ARBA" id="ARBA00004651"/>
    </source>
</evidence>
<feature type="transmembrane region" description="Helical" evidence="15">
    <location>
        <begin position="66"/>
        <end position="84"/>
    </location>
</feature>
<keyword evidence="5 14" id="KW-0597">Phosphoprotein</keyword>
<dbReference type="GO" id="GO:0005886">
    <property type="term" value="C:plasma membrane"/>
    <property type="evidence" value="ECO:0007669"/>
    <property type="project" value="UniProtKB-SubCell"/>
</dbReference>
<dbReference type="Pfam" id="PF02518">
    <property type="entry name" value="HATPase_c"/>
    <property type="match status" value="1"/>
</dbReference>
<evidence type="ECO:0000256" key="13">
    <source>
        <dbReference type="ARBA" id="ARBA00023136"/>
    </source>
</evidence>
<dbReference type="InterPro" id="IPR005467">
    <property type="entry name" value="His_kinase_dom"/>
</dbReference>
<dbReference type="InterPro" id="IPR011006">
    <property type="entry name" value="CheY-like_superfamily"/>
</dbReference>
<evidence type="ECO:0000259" key="19">
    <source>
        <dbReference type="PROSITE" id="PS50113"/>
    </source>
</evidence>
<keyword evidence="13 15" id="KW-0472">Membrane</keyword>
<feature type="modified residue" description="4-aspartylphosphate" evidence="14">
    <location>
        <position position="1066"/>
    </location>
</feature>
<feature type="domain" description="Histidine kinase" evidence="16">
    <location>
        <begin position="777"/>
        <end position="993"/>
    </location>
</feature>
<dbReference type="InterPro" id="IPR033479">
    <property type="entry name" value="dCache_1"/>
</dbReference>
<dbReference type="GO" id="GO:0005524">
    <property type="term" value="F:ATP binding"/>
    <property type="evidence" value="ECO:0007669"/>
    <property type="project" value="UniProtKB-KW"/>
</dbReference>
<dbReference type="SMART" id="SM00388">
    <property type="entry name" value="HisKA"/>
    <property type="match status" value="1"/>
</dbReference>
<dbReference type="PANTHER" id="PTHR43065:SF46">
    <property type="entry name" value="C4-DICARBOXYLATE TRANSPORT SENSOR PROTEIN DCTB"/>
    <property type="match status" value="1"/>
</dbReference>
<dbReference type="InterPro" id="IPR000014">
    <property type="entry name" value="PAS"/>
</dbReference>
<evidence type="ECO:0000256" key="4">
    <source>
        <dbReference type="ARBA" id="ARBA00022475"/>
    </source>
</evidence>
<dbReference type="InterPro" id="IPR003661">
    <property type="entry name" value="HisK_dim/P_dom"/>
</dbReference>
<keyword evidence="8" id="KW-0547">Nucleotide-binding</keyword>
<feature type="domain" description="PAS" evidence="18">
    <location>
        <begin position="640"/>
        <end position="685"/>
    </location>
</feature>
<evidence type="ECO:0000256" key="8">
    <source>
        <dbReference type="ARBA" id="ARBA00022741"/>
    </source>
</evidence>
<dbReference type="Gene3D" id="3.40.50.2300">
    <property type="match status" value="1"/>
</dbReference>
<feature type="transmembrane region" description="Helical" evidence="15">
    <location>
        <begin position="205"/>
        <end position="226"/>
    </location>
</feature>
<comment type="caution">
    <text evidence="20">The sequence shown here is derived from an EMBL/GenBank/DDBJ whole genome shotgun (WGS) entry which is preliminary data.</text>
</comment>
<dbReference type="PROSITE" id="PS50109">
    <property type="entry name" value="HIS_KIN"/>
    <property type="match status" value="1"/>
</dbReference>
<evidence type="ECO:0000259" key="16">
    <source>
        <dbReference type="PROSITE" id="PS50109"/>
    </source>
</evidence>
<dbReference type="GO" id="GO:0000155">
    <property type="term" value="F:phosphorelay sensor kinase activity"/>
    <property type="evidence" value="ECO:0007669"/>
    <property type="project" value="InterPro"/>
</dbReference>
<dbReference type="SMART" id="SM00387">
    <property type="entry name" value="HATPase_c"/>
    <property type="match status" value="1"/>
</dbReference>
<comment type="catalytic activity">
    <reaction evidence="1">
        <text>ATP + protein L-histidine = ADP + protein N-phospho-L-histidine.</text>
        <dbReference type="EC" id="2.7.13.3"/>
    </reaction>
</comment>
<accession>A0A2N5ZK61</accession>
<evidence type="ECO:0000256" key="6">
    <source>
        <dbReference type="ARBA" id="ARBA00022679"/>
    </source>
</evidence>
<dbReference type="PROSITE" id="PS50112">
    <property type="entry name" value="PAS"/>
    <property type="match status" value="1"/>
</dbReference>
<dbReference type="CDD" id="cd00130">
    <property type="entry name" value="PAS"/>
    <property type="match status" value="2"/>
</dbReference>
<dbReference type="Pfam" id="PF00512">
    <property type="entry name" value="HisKA"/>
    <property type="match status" value="1"/>
</dbReference>
<dbReference type="InterPro" id="IPR029151">
    <property type="entry name" value="Sensor-like_sf"/>
</dbReference>
<dbReference type="NCBIfam" id="TIGR00229">
    <property type="entry name" value="sensory_box"/>
    <property type="match status" value="2"/>
</dbReference>
<dbReference type="SUPFAM" id="SSF47384">
    <property type="entry name" value="Homodimeric domain of signal transducing histidine kinase"/>
    <property type="match status" value="1"/>
</dbReference>
<feature type="domain" description="Response regulatory" evidence="17">
    <location>
        <begin position="1016"/>
        <end position="1132"/>
    </location>
</feature>
<dbReference type="Pfam" id="PF02743">
    <property type="entry name" value="dCache_1"/>
    <property type="match status" value="1"/>
</dbReference>
<dbReference type="EC" id="2.7.13.3" evidence="3"/>
<dbReference type="InterPro" id="IPR000700">
    <property type="entry name" value="PAS-assoc_C"/>
</dbReference>
<evidence type="ECO:0000256" key="10">
    <source>
        <dbReference type="ARBA" id="ARBA00022840"/>
    </source>
</evidence>
<dbReference type="SUPFAM" id="SSF52172">
    <property type="entry name" value="CheY-like"/>
    <property type="match status" value="1"/>
</dbReference>
<organism evidence="20 21">
    <name type="scientific">Muiribacterium halophilum</name>
    <dbReference type="NCBI Taxonomy" id="2053465"/>
    <lineage>
        <taxon>Bacteria</taxon>
        <taxon>Candidatus Muiribacteriota</taxon>
        <taxon>Candidatus Muiribacteriia</taxon>
        <taxon>Candidatus Muiribacteriales</taxon>
        <taxon>Candidatus Muiribacteriaceae</taxon>
        <taxon>Candidatus Muiribacterium</taxon>
    </lineage>
</organism>
<sequence length="1133" mass="130623">MKTILDFLIDNIYFVYFAFSVLLIHYFTIIKEIKNRYYYLFSYFLAFYGIHYFFKSLYILNVEYTKLPSDIFLLISVYFLYLFISDKLLKQNANIHILFFIIASFFTVKSNQIISFVPFLISVAFLLMIPVMKKRYKLNKEQKNNLITFSVLFIITSYSFIAEYFFVTSLVEISRILLSLILMGLIMFSLSGFILFKKKGDFKKYLFIFIYFSSLIIILCSAAFIIKKIQKHIKYITKKEIHQIHTSISTRLELEFSESEKLVSVLANTKRIKDYIKDPTSEKLKIVQEVLDDYSNNIDESVVYLMDSSGNTLDASNRNSKDSLVGKNYSFRPYFKEAIVEGKSKYLAVGITTGKRGFYSSKKIIDKNNKTLGVAVIKRNIDYIEFYLQNYTGPVFLTDPDGIIFMSNINEVLFHPLYDSLNKEDISNLLLSRKYPIINKENILSKPLNSMKEIKFLDKNYFYTERLFKNNWKIVCLISSDSMYNYIKLFLTTVLFIEILIILFFNTYQKEKLYIEKILQSEDRYRSIFDNSPNIIALLDDDFNIIHFNRKAKQLVKNSDLSLLMGDFSVFLGKDAKRLKNEITKTVSKGNIFSRELIFSTAQGKRIMFSLFSKLHDSRVMFIGIDITEERRMEKELFEEKERLLVTLNSMEEFVVSTTREGQITLCNQAFSELIGISEKNLINKYLKDIIIIKVDDTEIDIIKKARDDKYSFSIDSIVETGNHFFKASCKLSPVFNNYGYISNFVLVFRDVSKEQKIEEEMIEIQKIESIGLFAAGIAHDFNNILTSILGNISMASKNNKNDSDTLKLLENAENACSNARELTNQLLEFTKDKDFEKSVIDIKELLIKNANFSVRGNTTRLSFDIKDDLWNVVADPGQINQVINNIIMNAIQSSEKTVKLNILASNYKIKESISKVRKTGDYVTINIKDNGPGIKPENVKKIFDPYFTTKKDGTGLGLATVRSILKKHDGFIDVLSDTGEGTEFIIYLPASKKELFKVQKDTIVEKKETESHNGTILVMDDEEDVREITGMMLEEMGYEAAYATKGEEVIELIKKGKRYDLIIIDLTIRGGLGGIETLKIIKKIDPGIKTIVSSGYSQNISGEDFKSQGFDGSLSKPFTYDEIYKAVEKVLN</sequence>
<dbReference type="EMBL" id="PKTG01000043">
    <property type="protein sequence ID" value="PLX19004.1"/>
    <property type="molecule type" value="Genomic_DNA"/>
</dbReference>
<keyword evidence="4" id="KW-1003">Cell membrane</keyword>
<evidence type="ECO:0000256" key="1">
    <source>
        <dbReference type="ARBA" id="ARBA00000085"/>
    </source>
</evidence>
<dbReference type="Pfam" id="PF00072">
    <property type="entry name" value="Response_reg"/>
    <property type="match status" value="1"/>
</dbReference>
<dbReference type="Pfam" id="PF13426">
    <property type="entry name" value="PAS_9"/>
    <property type="match status" value="1"/>
</dbReference>
<dbReference type="PROSITE" id="PS50110">
    <property type="entry name" value="RESPONSE_REGULATORY"/>
    <property type="match status" value="1"/>
</dbReference>
<evidence type="ECO:0000256" key="7">
    <source>
        <dbReference type="ARBA" id="ARBA00022692"/>
    </source>
</evidence>
<feature type="transmembrane region" description="Helical" evidence="15">
    <location>
        <begin position="37"/>
        <end position="54"/>
    </location>
</feature>
<feature type="transmembrane region" description="Helical" evidence="15">
    <location>
        <begin position="12"/>
        <end position="30"/>
    </location>
</feature>
<evidence type="ECO:0000313" key="20">
    <source>
        <dbReference type="EMBL" id="PLX19004.1"/>
    </source>
</evidence>
<dbReference type="SMART" id="SM00448">
    <property type="entry name" value="REC"/>
    <property type="match status" value="1"/>
</dbReference>
<evidence type="ECO:0000256" key="15">
    <source>
        <dbReference type="SAM" id="Phobius"/>
    </source>
</evidence>
<dbReference type="SUPFAM" id="SSF55874">
    <property type="entry name" value="ATPase domain of HSP90 chaperone/DNA topoisomerase II/histidine kinase"/>
    <property type="match status" value="1"/>
</dbReference>
<feature type="transmembrane region" description="Helical" evidence="15">
    <location>
        <begin position="144"/>
        <end position="167"/>
    </location>
</feature>
<feature type="transmembrane region" description="Helical" evidence="15">
    <location>
        <begin position="173"/>
        <end position="196"/>
    </location>
</feature>
<keyword evidence="9" id="KW-0418">Kinase</keyword>
<dbReference type="SMART" id="SM00091">
    <property type="entry name" value="PAS"/>
    <property type="match status" value="2"/>
</dbReference>
<dbReference type="InterPro" id="IPR035965">
    <property type="entry name" value="PAS-like_dom_sf"/>
</dbReference>
<dbReference type="PRINTS" id="PR00344">
    <property type="entry name" value="BCTRLSENSOR"/>
</dbReference>
<evidence type="ECO:0000259" key="18">
    <source>
        <dbReference type="PROSITE" id="PS50112"/>
    </source>
</evidence>
<dbReference type="InterPro" id="IPR036890">
    <property type="entry name" value="HATPase_C_sf"/>
</dbReference>
<reference evidence="20 21" key="1">
    <citation type="submission" date="2017-11" db="EMBL/GenBank/DDBJ databases">
        <title>Genome-resolved metagenomics identifies genetic mobility, metabolic interactions, and unexpected diversity in perchlorate-reducing communities.</title>
        <authorList>
            <person name="Barnum T.P."/>
            <person name="Figueroa I.A."/>
            <person name="Carlstrom C.I."/>
            <person name="Lucas L.N."/>
            <person name="Engelbrektson A.L."/>
            <person name="Coates J.D."/>
        </authorList>
    </citation>
    <scope>NUCLEOTIDE SEQUENCE [LARGE SCALE GENOMIC DNA]</scope>
    <source>
        <strain evidence="20">BM706</strain>
    </source>
</reference>
<dbReference type="SUPFAM" id="SSF55785">
    <property type="entry name" value="PYP-like sensor domain (PAS domain)"/>
    <property type="match status" value="2"/>
</dbReference>
<evidence type="ECO:0000259" key="17">
    <source>
        <dbReference type="PROSITE" id="PS50110"/>
    </source>
</evidence>
<feature type="transmembrane region" description="Helical" evidence="15">
    <location>
        <begin position="91"/>
        <end position="107"/>
    </location>
</feature>
<evidence type="ECO:0000256" key="5">
    <source>
        <dbReference type="ARBA" id="ARBA00022553"/>
    </source>
</evidence>
<evidence type="ECO:0000313" key="21">
    <source>
        <dbReference type="Proteomes" id="UP000234857"/>
    </source>
</evidence>
<evidence type="ECO:0000256" key="11">
    <source>
        <dbReference type="ARBA" id="ARBA00022989"/>
    </source>
</evidence>
<dbReference type="InterPro" id="IPR001789">
    <property type="entry name" value="Sig_transdc_resp-reg_receiver"/>
</dbReference>
<dbReference type="Gene3D" id="3.30.450.20">
    <property type="entry name" value="PAS domain"/>
    <property type="match status" value="4"/>
</dbReference>
<dbReference type="InterPro" id="IPR004358">
    <property type="entry name" value="Sig_transdc_His_kin-like_C"/>
</dbReference>
<feature type="domain" description="PAC" evidence="19">
    <location>
        <begin position="709"/>
        <end position="764"/>
    </location>
</feature>
<keyword evidence="10" id="KW-0067">ATP-binding</keyword>
<dbReference type="InterPro" id="IPR003594">
    <property type="entry name" value="HATPase_dom"/>
</dbReference>
<dbReference type="Gene3D" id="1.10.287.130">
    <property type="match status" value="1"/>
</dbReference>
<dbReference type="Gene3D" id="3.30.565.10">
    <property type="entry name" value="Histidine kinase-like ATPase, C-terminal domain"/>
    <property type="match status" value="1"/>
</dbReference>
<keyword evidence="11 15" id="KW-1133">Transmembrane helix</keyword>
<protein>
    <recommendedName>
        <fullName evidence="3">histidine kinase</fullName>
        <ecNumber evidence="3">2.7.13.3</ecNumber>
    </recommendedName>
</protein>
<dbReference type="PROSITE" id="PS50113">
    <property type="entry name" value="PAC"/>
    <property type="match status" value="1"/>
</dbReference>
<evidence type="ECO:0000256" key="3">
    <source>
        <dbReference type="ARBA" id="ARBA00012438"/>
    </source>
</evidence>
<feature type="transmembrane region" description="Helical" evidence="15">
    <location>
        <begin position="113"/>
        <end position="132"/>
    </location>
</feature>
<dbReference type="Proteomes" id="UP000234857">
    <property type="component" value="Unassembled WGS sequence"/>
</dbReference>
<dbReference type="SUPFAM" id="SSF103190">
    <property type="entry name" value="Sensory domain-like"/>
    <property type="match status" value="1"/>
</dbReference>
<keyword evidence="6" id="KW-0808">Transferase</keyword>
<comment type="subcellular location">
    <subcellularLocation>
        <location evidence="2">Cell membrane</location>
        <topology evidence="2">Multi-pass membrane protein</topology>
    </subcellularLocation>
</comment>
<gene>
    <name evidence="20" type="ORF">C0601_03060</name>
</gene>
<dbReference type="AlphaFoldDB" id="A0A2N5ZK61"/>
<evidence type="ECO:0000256" key="14">
    <source>
        <dbReference type="PROSITE-ProRule" id="PRU00169"/>
    </source>
</evidence>
<keyword evidence="7 15" id="KW-0812">Transmembrane</keyword>
<dbReference type="PANTHER" id="PTHR43065">
    <property type="entry name" value="SENSOR HISTIDINE KINASE"/>
    <property type="match status" value="1"/>
</dbReference>